<dbReference type="Gene3D" id="3.40.630.30">
    <property type="match status" value="1"/>
</dbReference>
<dbReference type="InterPro" id="IPR050769">
    <property type="entry name" value="NAT_camello-type"/>
</dbReference>
<organism evidence="3 4">
    <name type="scientific">Lactobacillus kalixensis DSM 16043</name>
    <dbReference type="NCBI Taxonomy" id="1423763"/>
    <lineage>
        <taxon>Bacteria</taxon>
        <taxon>Bacillati</taxon>
        <taxon>Bacillota</taxon>
        <taxon>Bacilli</taxon>
        <taxon>Lactobacillales</taxon>
        <taxon>Lactobacillaceae</taxon>
        <taxon>Lactobacillus</taxon>
    </lineage>
</organism>
<dbReference type="Proteomes" id="UP000051036">
    <property type="component" value="Unassembled WGS sequence"/>
</dbReference>
<name>A0A0R1UDM8_9LACO</name>
<sequence length="150" mass="17489">MQITPTKIPTEKHWQLYLRADPSKRLIQKYLQNGFAFEIDDNREPIGVIILTPQSENELEIKNIAVAEGHENQGIATQLLKYARHFAKFHGYETLTIGTGSTSFKQLYLYQKLGFRITEVKKDFFVKNYSEPIYESGLHLQDMILLRQKI</sequence>
<keyword evidence="4" id="KW-1185">Reference proteome</keyword>
<dbReference type="Pfam" id="PF00583">
    <property type="entry name" value="Acetyltransf_1"/>
    <property type="match status" value="1"/>
</dbReference>
<evidence type="ECO:0000313" key="4">
    <source>
        <dbReference type="Proteomes" id="UP000051036"/>
    </source>
</evidence>
<dbReference type="EMBL" id="AZFM01000034">
    <property type="protein sequence ID" value="KRL89016.1"/>
    <property type="molecule type" value="Genomic_DNA"/>
</dbReference>
<comment type="caution">
    <text evidence="3">The sequence shown here is derived from an EMBL/GenBank/DDBJ whole genome shotgun (WGS) entry which is preliminary data.</text>
</comment>
<gene>
    <name evidence="3" type="ORF">FC46_GL001206</name>
</gene>
<feature type="domain" description="N-acetyltransferase" evidence="2">
    <location>
        <begin position="1"/>
        <end position="150"/>
    </location>
</feature>
<evidence type="ECO:0000313" key="3">
    <source>
        <dbReference type="EMBL" id="KRL89016.1"/>
    </source>
</evidence>
<dbReference type="PROSITE" id="PS51186">
    <property type="entry name" value="GNAT"/>
    <property type="match status" value="1"/>
</dbReference>
<reference evidence="3 4" key="1">
    <citation type="journal article" date="2015" name="Genome Announc.">
        <title>Expanding the biotechnology potential of lactobacilli through comparative genomics of 213 strains and associated genera.</title>
        <authorList>
            <person name="Sun Z."/>
            <person name="Harris H.M."/>
            <person name="McCann A."/>
            <person name="Guo C."/>
            <person name="Argimon S."/>
            <person name="Zhang W."/>
            <person name="Yang X."/>
            <person name="Jeffery I.B."/>
            <person name="Cooney J.C."/>
            <person name="Kagawa T.F."/>
            <person name="Liu W."/>
            <person name="Song Y."/>
            <person name="Salvetti E."/>
            <person name="Wrobel A."/>
            <person name="Rasinkangas P."/>
            <person name="Parkhill J."/>
            <person name="Rea M.C."/>
            <person name="O'Sullivan O."/>
            <person name="Ritari J."/>
            <person name="Douillard F.P."/>
            <person name="Paul Ross R."/>
            <person name="Yang R."/>
            <person name="Briner A.E."/>
            <person name="Felis G.E."/>
            <person name="de Vos W.M."/>
            <person name="Barrangou R."/>
            <person name="Klaenhammer T.R."/>
            <person name="Caufield P.W."/>
            <person name="Cui Y."/>
            <person name="Zhang H."/>
            <person name="O'Toole P.W."/>
        </authorList>
    </citation>
    <scope>NUCLEOTIDE SEQUENCE [LARGE SCALE GENOMIC DNA]</scope>
    <source>
        <strain evidence="3 4">DSM 16043</strain>
    </source>
</reference>
<dbReference type="CDD" id="cd04301">
    <property type="entry name" value="NAT_SF"/>
    <property type="match status" value="1"/>
</dbReference>
<proteinExistence type="predicted"/>
<dbReference type="PANTHER" id="PTHR13947">
    <property type="entry name" value="GNAT FAMILY N-ACETYLTRANSFERASE"/>
    <property type="match status" value="1"/>
</dbReference>
<dbReference type="PANTHER" id="PTHR13947:SF37">
    <property type="entry name" value="LD18367P"/>
    <property type="match status" value="1"/>
</dbReference>
<dbReference type="SUPFAM" id="SSF55729">
    <property type="entry name" value="Acyl-CoA N-acyltransferases (Nat)"/>
    <property type="match status" value="1"/>
</dbReference>
<dbReference type="GO" id="GO:0008080">
    <property type="term" value="F:N-acetyltransferase activity"/>
    <property type="evidence" value="ECO:0007669"/>
    <property type="project" value="InterPro"/>
</dbReference>
<dbReference type="PATRIC" id="fig|1423763.3.peg.1222"/>
<keyword evidence="1 3" id="KW-0808">Transferase</keyword>
<dbReference type="OrthoDB" id="162775at2"/>
<dbReference type="InterPro" id="IPR016181">
    <property type="entry name" value="Acyl_CoA_acyltransferase"/>
</dbReference>
<evidence type="ECO:0000259" key="2">
    <source>
        <dbReference type="PROSITE" id="PS51186"/>
    </source>
</evidence>
<evidence type="ECO:0000256" key="1">
    <source>
        <dbReference type="ARBA" id="ARBA00022679"/>
    </source>
</evidence>
<dbReference type="AlphaFoldDB" id="A0A0R1UDM8"/>
<protein>
    <submittedName>
        <fullName evidence="3">N-acetyltransferase GCN5</fullName>
    </submittedName>
</protein>
<dbReference type="InterPro" id="IPR000182">
    <property type="entry name" value="GNAT_dom"/>
</dbReference>
<dbReference type="RefSeq" id="WP_057799687.1">
    <property type="nucleotide sequence ID" value="NZ_AZFM01000034.1"/>
</dbReference>
<accession>A0A0R1UDM8</accession>